<dbReference type="OrthoDB" id="111412at2157"/>
<dbReference type="InterPro" id="IPR004710">
    <property type="entry name" value="Bilac:Na_transpt"/>
</dbReference>
<dbReference type="Gene3D" id="1.20.1530.20">
    <property type="match status" value="1"/>
</dbReference>
<evidence type="ECO:0000313" key="6">
    <source>
        <dbReference type="EMBL" id="ADN35051.1"/>
    </source>
</evidence>
<keyword evidence="2 5" id="KW-0812">Transmembrane</keyword>
<feature type="transmembrane region" description="Helical" evidence="5">
    <location>
        <begin position="257"/>
        <end position="281"/>
    </location>
</feature>
<feature type="transmembrane region" description="Helical" evidence="5">
    <location>
        <begin position="165"/>
        <end position="188"/>
    </location>
</feature>
<dbReference type="STRING" id="679926.Mpet_0274"/>
<dbReference type="EMBL" id="CP002117">
    <property type="protein sequence ID" value="ADN35051.1"/>
    <property type="molecule type" value="Genomic_DNA"/>
</dbReference>
<dbReference type="AlphaFoldDB" id="E1RFA3"/>
<evidence type="ECO:0000256" key="4">
    <source>
        <dbReference type="ARBA" id="ARBA00023136"/>
    </source>
</evidence>
<feature type="transmembrane region" description="Helical" evidence="5">
    <location>
        <begin position="40"/>
        <end position="62"/>
    </location>
</feature>
<feature type="transmembrane region" description="Helical" evidence="5">
    <location>
        <begin position="101"/>
        <end position="122"/>
    </location>
</feature>
<dbReference type="InterPro" id="IPR002657">
    <property type="entry name" value="BilAc:Na_symport/Acr3"/>
</dbReference>
<dbReference type="eggNOG" id="arCOG02191">
    <property type="taxonomic scope" value="Archaea"/>
</dbReference>
<keyword evidence="3 5" id="KW-1133">Transmembrane helix</keyword>
<evidence type="ECO:0000313" key="7">
    <source>
        <dbReference type="Proteomes" id="UP000006565"/>
    </source>
</evidence>
<sequence length="296" mass="31446">MTPFDLILWLIYFFIVSSMFQIGLNLGVKEILDPFRKPGVLVNSLLLNLIAIPLAGVGLAILLGLDGVALFGFLIMACSPGASYGPKIIEFAGGDVGHSIGVMFLLCMIAIISAPLTVFLLVPGTGSIDIWPVIQTLAIIQVIPLFFGMFLKAKRPHLAERASGPVFWISNISALVVVILAFGLKFFSESESSLAGIIGIRGILAIVLLVFISLAAGYYLGGSAEGTKKSMAVSTSIRNAGVAFLIGVGSFEDGHGVLSVIILYIFFQTLITGLLAGWWGWKNFKENGMAETGISS</sequence>
<dbReference type="PANTHER" id="PTHR10361">
    <property type="entry name" value="SODIUM-BILE ACID COTRANSPORTER"/>
    <property type="match status" value="1"/>
</dbReference>
<evidence type="ECO:0000256" key="1">
    <source>
        <dbReference type="ARBA" id="ARBA00004141"/>
    </source>
</evidence>
<dbReference type="KEGG" id="mpi:Mpet_0274"/>
<dbReference type="InterPro" id="IPR038770">
    <property type="entry name" value="Na+/solute_symporter_sf"/>
</dbReference>
<dbReference type="HOGENOM" id="CLU_071291_0_0_2"/>
<dbReference type="GO" id="GO:0016020">
    <property type="term" value="C:membrane"/>
    <property type="evidence" value="ECO:0007669"/>
    <property type="project" value="UniProtKB-SubCell"/>
</dbReference>
<dbReference type="Proteomes" id="UP000006565">
    <property type="component" value="Chromosome"/>
</dbReference>
<evidence type="ECO:0000256" key="2">
    <source>
        <dbReference type="ARBA" id="ARBA00022692"/>
    </source>
</evidence>
<feature type="transmembrane region" description="Helical" evidence="5">
    <location>
        <begin position="134"/>
        <end position="153"/>
    </location>
</feature>
<dbReference type="Pfam" id="PF01758">
    <property type="entry name" value="SBF"/>
    <property type="match status" value="1"/>
</dbReference>
<gene>
    <name evidence="6" type="ordered locus">Mpet_0274</name>
</gene>
<feature type="transmembrane region" description="Helical" evidence="5">
    <location>
        <begin position="6"/>
        <end position="28"/>
    </location>
</feature>
<keyword evidence="7" id="KW-1185">Reference proteome</keyword>
<evidence type="ECO:0000256" key="3">
    <source>
        <dbReference type="ARBA" id="ARBA00022989"/>
    </source>
</evidence>
<accession>E1RFA3</accession>
<comment type="subcellular location">
    <subcellularLocation>
        <location evidence="1">Membrane</location>
        <topology evidence="1">Multi-pass membrane protein</topology>
    </subcellularLocation>
</comment>
<dbReference type="PANTHER" id="PTHR10361:SF28">
    <property type="entry name" value="P3 PROTEIN-RELATED"/>
    <property type="match status" value="1"/>
</dbReference>
<proteinExistence type="predicted"/>
<dbReference type="RefSeq" id="WP_013328230.1">
    <property type="nucleotide sequence ID" value="NC_014507.1"/>
</dbReference>
<reference evidence="6 7" key="1">
    <citation type="journal article" date="2010" name="Stand. Genomic Sci.">
        <title>Complete genome sequence of Methanoplanus petrolearius type strain (SEBR 4847).</title>
        <authorList>
            <person name="Brambilla E."/>
            <person name="Djao O.D."/>
            <person name="Daligault H."/>
            <person name="Lapidus A."/>
            <person name="Lucas S."/>
            <person name="Hammon N."/>
            <person name="Nolan M."/>
            <person name="Tice H."/>
            <person name="Cheng J.F."/>
            <person name="Han C."/>
            <person name="Tapia R."/>
            <person name="Goodwin L."/>
            <person name="Pitluck S."/>
            <person name="Liolios K."/>
            <person name="Ivanova N."/>
            <person name="Mavromatis K."/>
            <person name="Mikhailova N."/>
            <person name="Pati A."/>
            <person name="Chen A."/>
            <person name="Palaniappan K."/>
            <person name="Land M."/>
            <person name="Hauser L."/>
            <person name="Chang Y.J."/>
            <person name="Jeffries C.D."/>
            <person name="Rohde M."/>
            <person name="Spring S."/>
            <person name="Sikorski J."/>
            <person name="Goker M."/>
            <person name="Woyke T."/>
            <person name="Bristow J."/>
            <person name="Eisen J.A."/>
            <person name="Markowitz V."/>
            <person name="Hugenholtz P."/>
            <person name="Kyrpides N.C."/>
            <person name="Klenk H.P."/>
        </authorList>
    </citation>
    <scope>NUCLEOTIDE SEQUENCE [LARGE SCALE GENOMIC DNA]</scope>
    <source>
        <strain evidence="7">DSM 11571 / OCM 486 / SEBR 4847</strain>
    </source>
</reference>
<dbReference type="GeneID" id="9742717"/>
<evidence type="ECO:0000256" key="5">
    <source>
        <dbReference type="SAM" id="Phobius"/>
    </source>
</evidence>
<keyword evidence="4 5" id="KW-0472">Membrane</keyword>
<feature type="transmembrane region" description="Helical" evidence="5">
    <location>
        <begin position="194"/>
        <end position="220"/>
    </location>
</feature>
<organism evidence="6 7">
    <name type="scientific">Methanolacinia petrolearia (strain DSM 11571 / OCM 486 / SEBR 4847)</name>
    <name type="common">Methanoplanus petrolearius</name>
    <dbReference type="NCBI Taxonomy" id="679926"/>
    <lineage>
        <taxon>Archaea</taxon>
        <taxon>Methanobacteriati</taxon>
        <taxon>Methanobacteriota</taxon>
        <taxon>Stenosarchaea group</taxon>
        <taxon>Methanomicrobia</taxon>
        <taxon>Methanomicrobiales</taxon>
        <taxon>Methanomicrobiaceae</taxon>
        <taxon>Methanolacinia</taxon>
    </lineage>
</organism>
<name>E1RFA3_METP4</name>
<protein>
    <submittedName>
        <fullName evidence="6">Bile acid:sodium symporter</fullName>
    </submittedName>
</protein>